<dbReference type="EMBL" id="HBIW01022171">
    <property type="protein sequence ID" value="CAE0703683.1"/>
    <property type="molecule type" value="Transcribed_RNA"/>
</dbReference>
<evidence type="ECO:0000313" key="2">
    <source>
        <dbReference type="EMBL" id="CAE0703683.1"/>
    </source>
</evidence>
<evidence type="ECO:0000256" key="1">
    <source>
        <dbReference type="SAM" id="MobiDB-lite"/>
    </source>
</evidence>
<proteinExistence type="predicted"/>
<accession>A0A7S4ECA8</accession>
<gene>
    <name evidence="2" type="ORF">PCAL00307_LOCUS19130</name>
</gene>
<sequence length="133" mass="15093">MASVAELLPRAARLKYELEVQLRAVEQGAGDAGDCGMGLRELFTQINTLRQLLNAERPERRNLWKVKIDELGHEAQFLSNDLRRVTNFHQHQRERDSLFRRRAGAAPSSAHDDLLEAEDSYARSGNQVDRGVP</sequence>
<dbReference type="AlphaFoldDB" id="A0A7S4ECA8"/>
<name>A0A7S4ECA8_9STRA</name>
<protein>
    <submittedName>
        <fullName evidence="2">Uncharacterized protein</fullName>
    </submittedName>
</protein>
<reference evidence="2" key="1">
    <citation type="submission" date="2021-01" db="EMBL/GenBank/DDBJ databases">
        <authorList>
            <person name="Corre E."/>
            <person name="Pelletier E."/>
            <person name="Niang G."/>
            <person name="Scheremetjew M."/>
            <person name="Finn R."/>
            <person name="Kale V."/>
            <person name="Holt S."/>
            <person name="Cochrane G."/>
            <person name="Meng A."/>
            <person name="Brown T."/>
            <person name="Cohen L."/>
        </authorList>
    </citation>
    <scope>NUCLEOTIDE SEQUENCE</scope>
    <source>
        <strain evidence="2">CCMP1756</strain>
    </source>
</reference>
<organism evidence="2">
    <name type="scientific">Pelagomonas calceolata</name>
    <dbReference type="NCBI Taxonomy" id="35677"/>
    <lineage>
        <taxon>Eukaryota</taxon>
        <taxon>Sar</taxon>
        <taxon>Stramenopiles</taxon>
        <taxon>Ochrophyta</taxon>
        <taxon>Pelagophyceae</taxon>
        <taxon>Pelagomonadales</taxon>
        <taxon>Pelagomonadaceae</taxon>
        <taxon>Pelagomonas</taxon>
    </lineage>
</organism>
<feature type="region of interest" description="Disordered" evidence="1">
    <location>
        <begin position="93"/>
        <end position="133"/>
    </location>
</feature>